<dbReference type="GO" id="GO:0005886">
    <property type="term" value="C:plasma membrane"/>
    <property type="evidence" value="ECO:0007669"/>
    <property type="project" value="UniProtKB-SubCell"/>
</dbReference>
<accession>A0A0B5FH88</accession>
<keyword evidence="5 7" id="KW-1133">Transmembrane helix</keyword>
<dbReference type="STRING" id="483547.GSUB_09620"/>
<feature type="domain" description="TRAP C4-dicarboxylate transport system permease DctM subunit" evidence="8">
    <location>
        <begin position="11"/>
        <end position="427"/>
    </location>
</feature>
<keyword evidence="6 7" id="KW-0472">Membrane</keyword>
<proteinExistence type="predicted"/>
<evidence type="ECO:0000259" key="8">
    <source>
        <dbReference type="Pfam" id="PF06808"/>
    </source>
</evidence>
<dbReference type="HOGENOM" id="CLU_019824_4_0_7"/>
<feature type="transmembrane region" description="Helical" evidence="7">
    <location>
        <begin position="220"/>
        <end position="245"/>
    </location>
</feature>
<feature type="transmembrane region" description="Helical" evidence="7">
    <location>
        <begin position="322"/>
        <end position="353"/>
    </location>
</feature>
<evidence type="ECO:0000256" key="2">
    <source>
        <dbReference type="ARBA" id="ARBA00022475"/>
    </source>
</evidence>
<feature type="transmembrane region" description="Helical" evidence="7">
    <location>
        <begin position="175"/>
        <end position="199"/>
    </location>
</feature>
<dbReference type="GO" id="GO:0022857">
    <property type="term" value="F:transmembrane transporter activity"/>
    <property type="evidence" value="ECO:0007669"/>
    <property type="project" value="TreeGrafter"/>
</dbReference>
<evidence type="ECO:0000256" key="3">
    <source>
        <dbReference type="ARBA" id="ARBA00022519"/>
    </source>
</evidence>
<feature type="transmembrane region" description="Helical" evidence="7">
    <location>
        <begin position="12"/>
        <end position="40"/>
    </location>
</feature>
<evidence type="ECO:0000256" key="1">
    <source>
        <dbReference type="ARBA" id="ARBA00004429"/>
    </source>
</evidence>
<dbReference type="AlphaFoldDB" id="A0A0B5FH88"/>
<evidence type="ECO:0000313" key="9">
    <source>
        <dbReference type="EMBL" id="AJF06748.1"/>
    </source>
</evidence>
<feature type="transmembrane region" description="Helical" evidence="7">
    <location>
        <begin position="140"/>
        <end position="163"/>
    </location>
</feature>
<dbReference type="InterPro" id="IPR004681">
    <property type="entry name" value="TRAP_DctM"/>
</dbReference>
<evidence type="ECO:0000256" key="4">
    <source>
        <dbReference type="ARBA" id="ARBA00022692"/>
    </source>
</evidence>
<gene>
    <name evidence="9" type="ORF">GSUB_09620</name>
</gene>
<sequence length="435" mass="46785">MEWGLTLSIALMILLLLFAFGIPVFAAFLVINLAGIFMLMGTNGFGMFANSIYQTITQESLLAIPLFILMGEVLFRSNAVVVLIESVDKMVGNVRGRHYVLATSLSTIFGALSGSAVAVAAMLGRSVLPTMVSRGSNKRLAVSAAVGGASLAPIIPPSLLVIMVGSMVDVSIARLLVAGIVPGLLLAAMILIYIYVRILRNPKLDASHNEEKHVFNAKEFLIAFLKIMPFVVVIFSVMGLILLGIATPNESAATGVVGALVAAAIYRRLSLKMFYQALLGTCSVSAMILIIIACSMLFGQLLSFTGASSGLVRMASELNLPVLGTFIVLMLVPFILCMFIDLFAVMLVAIPIYEPLLQIYGFDPIWFWTLFLINMTLGSLSPPFGYTIFALKGAMPELSMDDVYAGAWPMVALFITGMAIMYVFPAIITFLPSFV</sequence>
<feature type="transmembrane region" description="Helical" evidence="7">
    <location>
        <begin position="365"/>
        <end position="386"/>
    </location>
</feature>
<evidence type="ECO:0000256" key="6">
    <source>
        <dbReference type="ARBA" id="ARBA00023136"/>
    </source>
</evidence>
<evidence type="ECO:0000256" key="5">
    <source>
        <dbReference type="ARBA" id="ARBA00022989"/>
    </source>
</evidence>
<dbReference type="InterPro" id="IPR010656">
    <property type="entry name" value="DctM"/>
</dbReference>
<evidence type="ECO:0000313" key="10">
    <source>
        <dbReference type="Proteomes" id="UP000035036"/>
    </source>
</evidence>
<dbReference type="PANTHER" id="PTHR33362">
    <property type="entry name" value="SIALIC ACID TRAP TRANSPORTER PERMEASE PROTEIN SIAT-RELATED"/>
    <property type="match status" value="1"/>
</dbReference>
<feature type="transmembrane region" description="Helical" evidence="7">
    <location>
        <begin position="278"/>
        <end position="302"/>
    </location>
</feature>
<feature type="transmembrane region" description="Helical" evidence="7">
    <location>
        <begin position="104"/>
        <end position="128"/>
    </location>
</feature>
<name>A0A0B5FH88_9BACT</name>
<dbReference type="PANTHER" id="PTHR33362:SF5">
    <property type="entry name" value="C4-DICARBOXYLATE TRAP TRANSPORTER LARGE PERMEASE PROTEIN DCTM"/>
    <property type="match status" value="1"/>
</dbReference>
<dbReference type="OrthoDB" id="9790209at2"/>
<keyword evidence="2" id="KW-1003">Cell membrane</keyword>
<dbReference type="Proteomes" id="UP000035036">
    <property type="component" value="Chromosome"/>
</dbReference>
<dbReference type="KEGG" id="gsb:GSUB_09620"/>
<keyword evidence="4 7" id="KW-0812">Transmembrane</keyword>
<keyword evidence="10" id="KW-1185">Reference proteome</keyword>
<feature type="transmembrane region" description="Helical" evidence="7">
    <location>
        <begin position="251"/>
        <end position="266"/>
    </location>
</feature>
<dbReference type="Pfam" id="PF06808">
    <property type="entry name" value="DctM"/>
    <property type="match status" value="1"/>
</dbReference>
<evidence type="ECO:0000256" key="7">
    <source>
        <dbReference type="SAM" id="Phobius"/>
    </source>
</evidence>
<dbReference type="EMBL" id="CP010311">
    <property type="protein sequence ID" value="AJF06748.1"/>
    <property type="molecule type" value="Genomic_DNA"/>
</dbReference>
<feature type="transmembrane region" description="Helical" evidence="7">
    <location>
        <begin position="406"/>
        <end position="431"/>
    </location>
</feature>
<organism evidence="9 10">
    <name type="scientific">Geoalkalibacter subterraneus</name>
    <dbReference type="NCBI Taxonomy" id="483547"/>
    <lineage>
        <taxon>Bacteria</taxon>
        <taxon>Pseudomonadati</taxon>
        <taxon>Thermodesulfobacteriota</taxon>
        <taxon>Desulfuromonadia</taxon>
        <taxon>Desulfuromonadales</taxon>
        <taxon>Geoalkalibacteraceae</taxon>
        <taxon>Geoalkalibacter</taxon>
    </lineage>
</organism>
<dbReference type="RefSeq" id="WP_040200507.1">
    <property type="nucleotide sequence ID" value="NZ_CP010311.1"/>
</dbReference>
<reference evidence="9 10" key="1">
    <citation type="journal article" date="2015" name="Genome Announc.">
        <title>Genomes of Geoalkalibacter ferrihydriticus Z-0531T and Geoalkalibacter subterraneus Red1T, Two Haloalkaliphilic Metal-Reducing Deltaproteobacteria.</title>
        <authorList>
            <person name="Badalamenti J.P."/>
            <person name="Krajmalnik-Brown R."/>
            <person name="Torres C.I."/>
            <person name="Bond D.R."/>
        </authorList>
    </citation>
    <scope>NUCLEOTIDE SEQUENCE [LARGE SCALE GENOMIC DNA]</scope>
    <source>
        <strain evidence="9 10">Red1</strain>
    </source>
</reference>
<protein>
    <submittedName>
        <fullName evidence="9">C4-dicarboxylate ABC transporter permease</fullName>
    </submittedName>
</protein>
<dbReference type="PIRSF" id="PIRSF006066">
    <property type="entry name" value="HI0050"/>
    <property type="match status" value="1"/>
</dbReference>
<feature type="transmembrane region" description="Helical" evidence="7">
    <location>
        <begin position="61"/>
        <end position="84"/>
    </location>
</feature>
<comment type="subcellular location">
    <subcellularLocation>
        <location evidence="1">Cell inner membrane</location>
        <topology evidence="1">Multi-pass membrane protein</topology>
    </subcellularLocation>
</comment>
<keyword evidence="3" id="KW-0997">Cell inner membrane</keyword>